<dbReference type="Proteomes" id="UP000278334">
    <property type="component" value="Chromosome"/>
</dbReference>
<reference evidence="3 4" key="1">
    <citation type="submission" date="2017-11" db="EMBL/GenBank/DDBJ databases">
        <title>Genome sequence of the bacterial symbiont EPR9N from a vent mussel Bathymodiolus thermophilus.</title>
        <authorList>
            <person name="Won Y.-J."/>
        </authorList>
    </citation>
    <scope>NUCLEOTIDE SEQUENCE [LARGE SCALE GENOMIC DNA]</scope>
    <source>
        <strain evidence="3 4">EPR9N</strain>
    </source>
</reference>
<feature type="chain" id="PRO_5018320755" description="Lipoprotein" evidence="2">
    <location>
        <begin position="22"/>
        <end position="989"/>
    </location>
</feature>
<name>A0A3G3IMR8_9GAMM</name>
<feature type="compositionally biased region" description="Low complexity" evidence="1">
    <location>
        <begin position="126"/>
        <end position="142"/>
    </location>
</feature>
<protein>
    <recommendedName>
        <fullName evidence="5">Lipoprotein</fullName>
    </recommendedName>
</protein>
<keyword evidence="2" id="KW-0732">Signal</keyword>
<feature type="region of interest" description="Disordered" evidence="1">
    <location>
        <begin position="118"/>
        <end position="142"/>
    </location>
</feature>
<evidence type="ECO:0000256" key="1">
    <source>
        <dbReference type="SAM" id="MobiDB-lite"/>
    </source>
</evidence>
<sequence length="989" mass="105086" precursor="true">MKKLNKAIGALLIVASLVGCGSDGGGSSAPKPGTELYSSSAVASQAAKAANVIATKAAENAETTASTILSSFTDSKEVTKEITDQEAMVKDENFKATNALLIAMQAWKEAVRIKSEAESDNENPVFSADDATSNASNASDASDDATNVAAAKAAYDAAVVSANKAAAAYFNAYTHIRKVVARVAWTDVKVSVELVVAKVTAALAATEDVVTPANEAKAAYDIAMVAFDIVKKAYNEVTTLGIVPATGSPDDFDPTTLFDAAKSNVVAVENFYSNEYVDTKGATQLTAMALVEKDKAFAYATSVRVAGGVVRAKLLLAQEARTQAWNAYKSAFNTESLAQTAVVESIDGYLATATTQVGLAQVAMDNAEKAKKSLVGNNSVDAEATRFAYSNGVTPSKDNEESAGVLEYYNAIVTLRGNIATKVIALHLKVEIEGYKATAQVKVSITATAKTNATTAKTNADNSEVLFDISRFKEDAINEQTTAEAAKNAAASAWTSATTADPTNSTGLVNDIKDFSDNAKRDWEAIARIISAIADRYTIVNTPLSLATARAEEKVAEEKNISLIESGTIEAALIVVGAINTAAGNTKLAANSPTIIIDTHKKEVNQLVINAYTFVAHAWAKIAGMQKNIAKTASETAVEIKENVLLATDATIARALTDTKIDSNNVEVNIRHFKGMANNAKTGAETAKSMALVAWKATEGYTETGATRDAAKGYKDDAAKDYDDGTNASATTYSQTANAAYTVANTHTENLEVVQSKNTKENEQHAAQKNSKILRANWEYMGYAKSRRLTKLLFALFNHQKGSAANTFILKEGGEDCEYLDPHVKNNSNTHQVTEELSKDKDKAFTLTGGCGVLDVTLTHAQENALKDLSTQSREGQSDADDYTLETLVGSLDNYGTNSSAQYFPMRIALVLSVQDNNDVNILTCSQQMFMLHSGWENSIEKPSDKNPLTYTCKVDSSITNSNDPVAITADGKVIVEGTGINKETKATP</sequence>
<evidence type="ECO:0000313" key="4">
    <source>
        <dbReference type="Proteomes" id="UP000278334"/>
    </source>
</evidence>
<dbReference type="PROSITE" id="PS51257">
    <property type="entry name" value="PROKAR_LIPOPROTEIN"/>
    <property type="match status" value="1"/>
</dbReference>
<organism evidence="3 4">
    <name type="scientific">Bathymodiolus thermophilus thioautotrophic gill symbiont</name>
    <dbReference type="NCBI Taxonomy" id="2360"/>
    <lineage>
        <taxon>Bacteria</taxon>
        <taxon>Pseudomonadati</taxon>
        <taxon>Pseudomonadota</taxon>
        <taxon>Gammaproteobacteria</taxon>
        <taxon>sulfur-oxidizing symbionts</taxon>
    </lineage>
</organism>
<gene>
    <name evidence="3" type="ORF">MS2017_1075</name>
</gene>
<evidence type="ECO:0000256" key="2">
    <source>
        <dbReference type="SAM" id="SignalP"/>
    </source>
</evidence>
<dbReference type="RefSeq" id="WP_122951520.1">
    <property type="nucleotide sequence ID" value="NZ_CP024634.1"/>
</dbReference>
<accession>A0A3G3IMR8</accession>
<proteinExistence type="predicted"/>
<evidence type="ECO:0000313" key="3">
    <source>
        <dbReference type="EMBL" id="AYQ56782.1"/>
    </source>
</evidence>
<evidence type="ECO:0008006" key="5">
    <source>
        <dbReference type="Google" id="ProtNLM"/>
    </source>
</evidence>
<dbReference type="AlphaFoldDB" id="A0A3G3IMR8"/>
<dbReference type="EMBL" id="CP024634">
    <property type="protein sequence ID" value="AYQ56782.1"/>
    <property type="molecule type" value="Genomic_DNA"/>
</dbReference>
<dbReference type="KEGG" id="bthg:MS2017_1075"/>
<feature type="signal peptide" evidence="2">
    <location>
        <begin position="1"/>
        <end position="21"/>
    </location>
</feature>